<keyword evidence="2 5" id="KW-0689">Ribosomal protein</keyword>
<dbReference type="PANTHER" id="PTHR35534">
    <property type="entry name" value="50S RIBOSOMAL PROTEIN L32"/>
    <property type="match status" value="1"/>
</dbReference>
<gene>
    <name evidence="5" type="ORF">A3A93_04115</name>
</gene>
<dbReference type="Pfam" id="PF01783">
    <property type="entry name" value="Ribosomal_L32p"/>
    <property type="match status" value="1"/>
</dbReference>
<name>A0A1F7IV19_9BACT</name>
<proteinExistence type="inferred from homology"/>
<keyword evidence="3" id="KW-0687">Ribonucleoprotein</keyword>
<dbReference type="NCBIfam" id="TIGR01031">
    <property type="entry name" value="rpmF_bact"/>
    <property type="match status" value="1"/>
</dbReference>
<organism evidence="5 6">
    <name type="scientific">Candidatus Roizmanbacteria bacterium RIFCSPLOWO2_01_FULL_38_12</name>
    <dbReference type="NCBI Taxonomy" id="1802061"/>
    <lineage>
        <taxon>Bacteria</taxon>
        <taxon>Candidatus Roizmaniibacteriota</taxon>
    </lineage>
</organism>
<evidence type="ECO:0000256" key="3">
    <source>
        <dbReference type="ARBA" id="ARBA00023274"/>
    </source>
</evidence>
<comment type="caution">
    <text evidence="5">The sequence shown here is derived from an EMBL/GenBank/DDBJ whole genome shotgun (WGS) entry which is preliminary data.</text>
</comment>
<dbReference type="GO" id="GO:0006412">
    <property type="term" value="P:translation"/>
    <property type="evidence" value="ECO:0007669"/>
    <property type="project" value="InterPro"/>
</dbReference>
<dbReference type="InterPro" id="IPR044957">
    <property type="entry name" value="Ribosomal_bL32_bact"/>
</dbReference>
<dbReference type="SUPFAM" id="SSF57829">
    <property type="entry name" value="Zn-binding ribosomal proteins"/>
    <property type="match status" value="1"/>
</dbReference>
<evidence type="ECO:0000256" key="1">
    <source>
        <dbReference type="ARBA" id="ARBA00008560"/>
    </source>
</evidence>
<evidence type="ECO:0000313" key="5">
    <source>
        <dbReference type="EMBL" id="OGK47191.1"/>
    </source>
</evidence>
<accession>A0A1F7IV19</accession>
<protein>
    <recommendedName>
        <fullName evidence="4">Large ribosomal subunit protein bL32</fullName>
    </recommendedName>
</protein>
<evidence type="ECO:0000313" key="6">
    <source>
        <dbReference type="Proteomes" id="UP000177141"/>
    </source>
</evidence>
<dbReference type="GO" id="GO:0003735">
    <property type="term" value="F:structural constituent of ribosome"/>
    <property type="evidence" value="ECO:0007669"/>
    <property type="project" value="InterPro"/>
</dbReference>
<dbReference type="STRING" id="1802061.A3A93_04115"/>
<evidence type="ECO:0000256" key="4">
    <source>
        <dbReference type="ARBA" id="ARBA00035178"/>
    </source>
</evidence>
<reference evidence="5 6" key="1">
    <citation type="journal article" date="2016" name="Nat. Commun.">
        <title>Thousands of microbial genomes shed light on interconnected biogeochemical processes in an aquifer system.</title>
        <authorList>
            <person name="Anantharaman K."/>
            <person name="Brown C.T."/>
            <person name="Hug L.A."/>
            <person name="Sharon I."/>
            <person name="Castelle C.J."/>
            <person name="Probst A.J."/>
            <person name="Thomas B.C."/>
            <person name="Singh A."/>
            <person name="Wilkins M.J."/>
            <person name="Karaoz U."/>
            <person name="Brodie E.L."/>
            <person name="Williams K.H."/>
            <person name="Hubbard S.S."/>
            <person name="Banfield J.F."/>
        </authorList>
    </citation>
    <scope>NUCLEOTIDE SEQUENCE [LARGE SCALE GENOMIC DNA]</scope>
</reference>
<sequence length="51" mass="5814">MAPLPKRKHSTARKGKRILQRKAESILPQLVICKSCGKKKLPHRVCKYCGK</sequence>
<comment type="similarity">
    <text evidence="1">Belongs to the bacterial ribosomal protein bL32 family.</text>
</comment>
<dbReference type="EMBL" id="MGAL01000035">
    <property type="protein sequence ID" value="OGK47191.1"/>
    <property type="molecule type" value="Genomic_DNA"/>
</dbReference>
<dbReference type="AlphaFoldDB" id="A0A1F7IV19"/>
<dbReference type="InterPro" id="IPR002677">
    <property type="entry name" value="Ribosomal_bL32"/>
</dbReference>
<dbReference type="PANTHER" id="PTHR35534:SF1">
    <property type="entry name" value="LARGE RIBOSOMAL SUBUNIT PROTEIN BL32"/>
    <property type="match status" value="1"/>
</dbReference>
<dbReference type="GO" id="GO:0015934">
    <property type="term" value="C:large ribosomal subunit"/>
    <property type="evidence" value="ECO:0007669"/>
    <property type="project" value="InterPro"/>
</dbReference>
<dbReference type="Proteomes" id="UP000177141">
    <property type="component" value="Unassembled WGS sequence"/>
</dbReference>
<evidence type="ECO:0000256" key="2">
    <source>
        <dbReference type="ARBA" id="ARBA00022980"/>
    </source>
</evidence>
<dbReference type="InterPro" id="IPR011332">
    <property type="entry name" value="Ribosomal_zn-bd"/>
</dbReference>